<dbReference type="KEGG" id="mass:CR152_17220"/>
<name>A0A2D2DMA4_9BURK</name>
<keyword evidence="3" id="KW-1185">Reference proteome</keyword>
<dbReference type="AlphaFoldDB" id="A0A2D2DMA4"/>
<feature type="region of interest" description="Disordered" evidence="1">
    <location>
        <begin position="1"/>
        <end position="78"/>
    </location>
</feature>
<protein>
    <submittedName>
        <fullName evidence="2">Uncharacterized protein</fullName>
    </submittedName>
</protein>
<proteinExistence type="predicted"/>
<dbReference type="Proteomes" id="UP000229897">
    <property type="component" value="Chromosome"/>
</dbReference>
<sequence>MMTTINETPEPEQNQDLQDTNLQNGPADIGEQDPEQLVGDELTPEEIAALEQGDTGPEGAIAEFAPDEPGADEGPKGEIGRERRRWYLAPCLGRLLFEVNRRWPRRDKTGDRTLLPSSRGDHYPNSRGSVNACDIDKDGVRVIVIIRAAIRHPSCNYVIFNGIIWLRSRNFRPYRLKGFFPAYTTRIHISIIARRTAEQSRTRWGIWPRSRRP</sequence>
<evidence type="ECO:0000256" key="1">
    <source>
        <dbReference type="SAM" id="MobiDB-lite"/>
    </source>
</evidence>
<reference evidence="2" key="1">
    <citation type="submission" date="2017-10" db="EMBL/GenBank/DDBJ databases">
        <title>Massilia psychrophilum sp. nov., a novel purple-pigmented bacterium isolated from Tianshan glacier, Xinjiang Municipality, China.</title>
        <authorList>
            <person name="Wang H."/>
        </authorList>
    </citation>
    <scope>NUCLEOTIDE SEQUENCE [LARGE SCALE GENOMIC DNA]</scope>
    <source>
        <strain evidence="2">B2</strain>
    </source>
</reference>
<feature type="compositionally biased region" description="Low complexity" evidence="1">
    <location>
        <begin position="14"/>
        <end position="24"/>
    </location>
</feature>
<organism evidence="2 3">
    <name type="scientific">Massilia violaceinigra</name>
    <dbReference type="NCBI Taxonomy" id="2045208"/>
    <lineage>
        <taxon>Bacteria</taxon>
        <taxon>Pseudomonadati</taxon>
        <taxon>Pseudomonadota</taxon>
        <taxon>Betaproteobacteria</taxon>
        <taxon>Burkholderiales</taxon>
        <taxon>Oxalobacteraceae</taxon>
        <taxon>Telluria group</taxon>
        <taxon>Massilia</taxon>
    </lineage>
</organism>
<dbReference type="OrthoDB" id="7671932at2"/>
<gene>
    <name evidence="2" type="ORF">CR152_17220</name>
</gene>
<evidence type="ECO:0000313" key="2">
    <source>
        <dbReference type="EMBL" id="ATQ76081.1"/>
    </source>
</evidence>
<evidence type="ECO:0000313" key="3">
    <source>
        <dbReference type="Proteomes" id="UP000229897"/>
    </source>
</evidence>
<accession>A0A2D2DMA4</accession>
<dbReference type="RefSeq" id="WP_099876398.1">
    <property type="nucleotide sequence ID" value="NZ_CP024608.1"/>
</dbReference>
<dbReference type="EMBL" id="CP024608">
    <property type="protein sequence ID" value="ATQ76081.1"/>
    <property type="molecule type" value="Genomic_DNA"/>
</dbReference>